<keyword evidence="1" id="KW-0614">Plasmid</keyword>
<protein>
    <submittedName>
        <fullName evidence="1">Uncharacterized protein</fullName>
    </submittedName>
</protein>
<name>A0A0C4Y243_KLEPN</name>
<reference evidence="1" key="2">
    <citation type="journal article" date="2017" name="Antimicrob. Agents Chemother.">
        <title>Genetic Environment of the blaKPC-2 Gene in a Klebsiella pneumoniae Isolate That May Have Been Imported to Russia from Southeast Asia.</title>
        <authorList>
            <person name="Ageevets V."/>
            <person name="Sopova J."/>
            <person name="Lazareva I."/>
            <person name="Malakhova M."/>
            <person name="Ilina E."/>
            <person name="Kostryukova E."/>
            <person name="Babenko V."/>
            <person name="Carattoli A."/>
            <person name="Lobzin Y."/>
            <person name="Uskov A."/>
            <person name="Sidorenko S."/>
        </authorList>
    </citation>
    <scope>NUCLEOTIDE SEQUENCE</scope>
    <source>
        <strain evidence="1">565</strain>
        <plasmid evidence="1">PKPCAPSS</plasmid>
    </source>
</reference>
<dbReference type="EMBL" id="KP008371">
    <property type="protein sequence ID" value="AJF79731.1"/>
    <property type="molecule type" value="Genomic_DNA"/>
</dbReference>
<reference evidence="1" key="1">
    <citation type="submission" date="2014-10" db="EMBL/GenBank/DDBJ databases">
        <authorList>
            <person name="Ageevets V.A."/>
            <person name="Sopova I.V."/>
            <person name="Partina I.V."/>
            <person name="Malakhova M.V."/>
            <person name="Ilina E.N."/>
            <person name="Kostryukova E.S."/>
            <person name="Sidorenko S.V."/>
        </authorList>
    </citation>
    <scope>NUCLEOTIDE SEQUENCE</scope>
    <source>
        <strain evidence="1">565</strain>
        <plasmid evidence="1">PKPCAPSS</plasmid>
    </source>
</reference>
<proteinExistence type="predicted"/>
<geneLocation type="plasmid" evidence="1">
    <name>PKPCAPSS</name>
</geneLocation>
<sequence>MKMNKEDNLENCPDCGEDMPGGKIRCTRCQRQHDAENMTEDDYRAHKALFPSGSILGDSAPKLPIITYTVGTKSVSESLTGQELQRYTNALHEAITAAYPGYDVEVVLDSTIGGADSQVSNDPYDETDIAEHTHSIAHSVWIGAVWMDK</sequence>
<dbReference type="RefSeq" id="WP_117034938.1">
    <property type="nucleotide sequence ID" value="NZ_KP008371.1"/>
</dbReference>
<dbReference type="AlphaFoldDB" id="A0A0C4Y243"/>
<accession>A0A0C4Y243</accession>
<organism evidence="1">
    <name type="scientific">Klebsiella pneumoniae</name>
    <dbReference type="NCBI Taxonomy" id="573"/>
    <lineage>
        <taxon>Bacteria</taxon>
        <taxon>Pseudomonadati</taxon>
        <taxon>Pseudomonadota</taxon>
        <taxon>Gammaproteobacteria</taxon>
        <taxon>Enterobacterales</taxon>
        <taxon>Enterobacteriaceae</taxon>
        <taxon>Klebsiella/Raoultella group</taxon>
        <taxon>Klebsiella</taxon>
        <taxon>Klebsiella pneumoniae complex</taxon>
    </lineage>
</organism>
<evidence type="ECO:0000313" key="1">
    <source>
        <dbReference type="EMBL" id="AJF79731.1"/>
    </source>
</evidence>